<dbReference type="InterPro" id="IPR001810">
    <property type="entry name" value="F-box_dom"/>
</dbReference>
<dbReference type="InterPro" id="IPR036047">
    <property type="entry name" value="F-box-like_dom_sf"/>
</dbReference>
<sequence>MLRFDDSNTFWKISRKHLDLQRAPQSSPLRPNGDWDRLPAELVVKIFEELSAVLLVHLSGVCRKFRAVICDSLTLNYKIKCLIAGVEDGSVHLYSLSDRCERLHRWTEGWKSMHQRWPNGPSVTIARTSEVDISCDGALLVQVSRNAREVSLSRLPSESRDIPSETWRLPSFSFEIETFSHDHTQGLLVLVEPIDARTLHIHLVSERTGLAHPWASKPIIDVHFHEDLGTTLCVVDVHGCFLSVLFSGDDAAPPSHKNHMRVYNWKLGILVKMLDSPRMENSVMLDDRHILVPADLPMCEGPCLVLLDCFRGEEEGIDVDIEAHNEAILMLQLPRLKYPSTYKMIEIWSSLASPNRARNIPFTVSPSSGILAIHVTINTNDGAGTVVWGRGEPTLAHTFIVPVSVFLSRLKAVKADQDQFLYHAQDEVRYPRPVTVLPWALWGQDARLLPQSSCIEAMCNSRALIQETVDGHKVIAIYDFATIPSLLKDIHSLDGDSGNGLHSIPAPFDQGPSGVLETRVLSAAPLRRVVTDFTRENEEEFLLYEDGVCVFIPGTNAPINVYSL</sequence>
<gene>
    <name evidence="2" type="ORF">PHLGIDRAFT_344189</name>
</gene>
<dbReference type="Gene3D" id="1.20.1280.50">
    <property type="match status" value="1"/>
</dbReference>
<dbReference type="CDD" id="cd09917">
    <property type="entry name" value="F-box_SF"/>
    <property type="match status" value="1"/>
</dbReference>
<dbReference type="SMART" id="SM00256">
    <property type="entry name" value="FBOX"/>
    <property type="match status" value="1"/>
</dbReference>
<proteinExistence type="predicted"/>
<dbReference type="HOGENOM" id="CLU_495318_0_0_1"/>
<dbReference type="Pfam" id="PF12937">
    <property type="entry name" value="F-box-like"/>
    <property type="match status" value="1"/>
</dbReference>
<dbReference type="SUPFAM" id="SSF81383">
    <property type="entry name" value="F-box domain"/>
    <property type="match status" value="1"/>
</dbReference>
<accession>A0A0C3NAU5</accession>
<dbReference type="AlphaFoldDB" id="A0A0C3NAU5"/>
<dbReference type="OrthoDB" id="2797048at2759"/>
<name>A0A0C3NAU5_PHLG1</name>
<dbReference type="Proteomes" id="UP000053257">
    <property type="component" value="Unassembled WGS sequence"/>
</dbReference>
<dbReference type="EMBL" id="KN840757">
    <property type="protein sequence ID" value="KIP01624.1"/>
    <property type="molecule type" value="Genomic_DNA"/>
</dbReference>
<dbReference type="PROSITE" id="PS50181">
    <property type="entry name" value="FBOX"/>
    <property type="match status" value="1"/>
</dbReference>
<protein>
    <recommendedName>
        <fullName evidence="1">F-box domain-containing protein</fullName>
    </recommendedName>
</protein>
<dbReference type="STRING" id="745531.A0A0C3NAU5"/>
<evidence type="ECO:0000313" key="2">
    <source>
        <dbReference type="EMBL" id="KIP01624.1"/>
    </source>
</evidence>
<keyword evidence="3" id="KW-1185">Reference proteome</keyword>
<organism evidence="2 3">
    <name type="scientific">Phlebiopsis gigantea (strain 11061_1 CR5-6)</name>
    <name type="common">White-rot fungus</name>
    <name type="synonym">Peniophora gigantea</name>
    <dbReference type="NCBI Taxonomy" id="745531"/>
    <lineage>
        <taxon>Eukaryota</taxon>
        <taxon>Fungi</taxon>
        <taxon>Dikarya</taxon>
        <taxon>Basidiomycota</taxon>
        <taxon>Agaricomycotina</taxon>
        <taxon>Agaricomycetes</taxon>
        <taxon>Polyporales</taxon>
        <taxon>Phanerochaetaceae</taxon>
        <taxon>Phlebiopsis</taxon>
    </lineage>
</organism>
<reference evidence="2 3" key="1">
    <citation type="journal article" date="2014" name="PLoS Genet.">
        <title>Analysis of the Phlebiopsis gigantea genome, transcriptome and secretome provides insight into its pioneer colonization strategies of wood.</title>
        <authorList>
            <person name="Hori C."/>
            <person name="Ishida T."/>
            <person name="Igarashi K."/>
            <person name="Samejima M."/>
            <person name="Suzuki H."/>
            <person name="Master E."/>
            <person name="Ferreira P."/>
            <person name="Ruiz-Duenas F.J."/>
            <person name="Held B."/>
            <person name="Canessa P."/>
            <person name="Larrondo L.F."/>
            <person name="Schmoll M."/>
            <person name="Druzhinina I.S."/>
            <person name="Kubicek C.P."/>
            <person name="Gaskell J.A."/>
            <person name="Kersten P."/>
            <person name="St John F."/>
            <person name="Glasner J."/>
            <person name="Sabat G."/>
            <person name="Splinter BonDurant S."/>
            <person name="Syed K."/>
            <person name="Yadav J."/>
            <person name="Mgbeahuruike A.C."/>
            <person name="Kovalchuk A."/>
            <person name="Asiegbu F.O."/>
            <person name="Lackner G."/>
            <person name="Hoffmeister D."/>
            <person name="Rencoret J."/>
            <person name="Gutierrez A."/>
            <person name="Sun H."/>
            <person name="Lindquist E."/>
            <person name="Barry K."/>
            <person name="Riley R."/>
            <person name="Grigoriev I.V."/>
            <person name="Henrissat B."/>
            <person name="Kues U."/>
            <person name="Berka R.M."/>
            <person name="Martinez A.T."/>
            <person name="Covert S.F."/>
            <person name="Blanchette R.A."/>
            <person name="Cullen D."/>
        </authorList>
    </citation>
    <scope>NUCLEOTIDE SEQUENCE [LARGE SCALE GENOMIC DNA]</scope>
    <source>
        <strain evidence="2 3">11061_1 CR5-6</strain>
    </source>
</reference>
<evidence type="ECO:0000259" key="1">
    <source>
        <dbReference type="PROSITE" id="PS50181"/>
    </source>
</evidence>
<feature type="domain" description="F-box" evidence="1">
    <location>
        <begin position="32"/>
        <end position="80"/>
    </location>
</feature>
<evidence type="ECO:0000313" key="3">
    <source>
        <dbReference type="Proteomes" id="UP000053257"/>
    </source>
</evidence>